<feature type="binding site" evidence="14">
    <location>
        <position position="297"/>
    </location>
    <ligand>
        <name>a divalent metal cation</name>
        <dbReference type="ChEBI" id="CHEBI:60240"/>
    </ligand>
</feature>
<dbReference type="GO" id="GO:0043464">
    <property type="term" value="P:malolactic fermentation"/>
    <property type="evidence" value="ECO:0007669"/>
    <property type="project" value="UniProtKB-ARBA"/>
</dbReference>
<dbReference type="InterPro" id="IPR015884">
    <property type="entry name" value="Malic_enzyme_CS"/>
</dbReference>
<comment type="subunit">
    <text evidence="3">Homodimer.</text>
</comment>
<comment type="catalytic activity">
    <reaction evidence="9">
        <text>(S)-malate + H(+) = (S)-lactate + CO2</text>
        <dbReference type="Rhea" id="RHEA:46276"/>
        <dbReference type="ChEBI" id="CHEBI:15378"/>
        <dbReference type="ChEBI" id="CHEBI:15589"/>
        <dbReference type="ChEBI" id="CHEBI:16526"/>
        <dbReference type="ChEBI" id="CHEBI:16651"/>
        <dbReference type="EC" id="4.1.1.101"/>
    </reaction>
</comment>
<evidence type="ECO:0000313" key="19">
    <source>
        <dbReference type="Proteomes" id="UP000254968"/>
    </source>
</evidence>
<dbReference type="Pfam" id="PF03949">
    <property type="entry name" value="Malic_M"/>
    <property type="match status" value="1"/>
</dbReference>
<dbReference type="Gene3D" id="3.40.50.10380">
    <property type="entry name" value="Malic enzyme, N-terminal domain"/>
    <property type="match status" value="1"/>
</dbReference>
<evidence type="ECO:0000256" key="15">
    <source>
        <dbReference type="RuleBase" id="RU003427"/>
    </source>
</evidence>
<keyword evidence="8" id="KW-0456">Lyase</keyword>
<evidence type="ECO:0000256" key="8">
    <source>
        <dbReference type="ARBA" id="ARBA00023239"/>
    </source>
</evidence>
<evidence type="ECO:0000256" key="5">
    <source>
        <dbReference type="ARBA" id="ARBA00023002"/>
    </source>
</evidence>
<dbReference type="SMART" id="SM01274">
    <property type="entry name" value="malic"/>
    <property type="match status" value="1"/>
</dbReference>
<evidence type="ECO:0000256" key="9">
    <source>
        <dbReference type="ARBA" id="ARBA00051739"/>
    </source>
</evidence>
<dbReference type="InterPro" id="IPR036291">
    <property type="entry name" value="NAD(P)-bd_dom_sf"/>
</dbReference>
<feature type="domain" description="Malic enzyme NAD-binding" evidence="16">
    <location>
        <begin position="298"/>
        <end position="559"/>
    </location>
</feature>
<dbReference type="EC" id="4.1.1.101" evidence="10"/>
<evidence type="ECO:0000256" key="1">
    <source>
        <dbReference type="ARBA" id="ARBA00001936"/>
    </source>
</evidence>
<evidence type="ECO:0000256" key="12">
    <source>
        <dbReference type="PIRSR" id="PIRSR000106-1"/>
    </source>
</evidence>
<keyword evidence="19" id="KW-1185">Reference proteome</keyword>
<dbReference type="InterPro" id="IPR012301">
    <property type="entry name" value="Malic_N_dom"/>
</dbReference>
<dbReference type="GO" id="GO:0016616">
    <property type="term" value="F:oxidoreductase activity, acting on the CH-OH group of donors, NAD or NADP as acceptor"/>
    <property type="evidence" value="ECO:0007669"/>
    <property type="project" value="InterPro"/>
</dbReference>
<dbReference type="Gene3D" id="3.40.50.720">
    <property type="entry name" value="NAD(P)-binding Rossmann-like Domain"/>
    <property type="match status" value="1"/>
</dbReference>
<dbReference type="GO" id="GO:0004470">
    <property type="term" value="F:malic enzyme activity"/>
    <property type="evidence" value="ECO:0007669"/>
    <property type="project" value="InterPro"/>
</dbReference>
<dbReference type="SMART" id="SM00919">
    <property type="entry name" value="Malic_M"/>
    <property type="match status" value="1"/>
</dbReference>
<feature type="binding site" evidence="13">
    <location>
        <position position="446"/>
    </location>
    <ligand>
        <name>(S)-malate</name>
        <dbReference type="ChEBI" id="CHEBI:15589"/>
    </ligand>
</feature>
<organism evidence="18 19">
    <name type="scientific">Legionella beliardensis</name>
    <dbReference type="NCBI Taxonomy" id="91822"/>
    <lineage>
        <taxon>Bacteria</taxon>
        <taxon>Pseudomonadati</taxon>
        <taxon>Pseudomonadota</taxon>
        <taxon>Gammaproteobacteria</taxon>
        <taxon>Legionellales</taxon>
        <taxon>Legionellaceae</taxon>
        <taxon>Legionella</taxon>
    </lineage>
</organism>
<keyword evidence="6" id="KW-0520">NAD</keyword>
<dbReference type="Pfam" id="PF00390">
    <property type="entry name" value="malic"/>
    <property type="match status" value="1"/>
</dbReference>
<dbReference type="FunFam" id="3.40.50.720:FF:000182">
    <property type="entry name" value="NAD-dependent malic enzyme"/>
    <property type="match status" value="1"/>
</dbReference>
<keyword evidence="4 14" id="KW-0479">Metal-binding</keyword>
<feature type="binding site" evidence="14">
    <location>
        <position position="273"/>
    </location>
    <ligand>
        <name>a divalent metal cation</name>
        <dbReference type="ChEBI" id="CHEBI:60240"/>
    </ligand>
</feature>
<dbReference type="NCBIfam" id="NF010052">
    <property type="entry name" value="PRK13529.1"/>
    <property type="match status" value="1"/>
</dbReference>
<feature type="domain" description="Malic enzyme N-terminal" evidence="17">
    <location>
        <begin position="108"/>
        <end position="288"/>
    </location>
</feature>
<comment type="cofactor">
    <cofactor evidence="1">
        <name>Mn(2+)</name>
        <dbReference type="ChEBI" id="CHEBI:29035"/>
    </cofactor>
</comment>
<dbReference type="GO" id="GO:0005829">
    <property type="term" value="C:cytosol"/>
    <property type="evidence" value="ECO:0007669"/>
    <property type="project" value="TreeGrafter"/>
</dbReference>
<feature type="binding site" evidence="14">
    <location>
        <position position="274"/>
    </location>
    <ligand>
        <name>a divalent metal cation</name>
        <dbReference type="ChEBI" id="CHEBI:60240"/>
    </ligand>
</feature>
<dbReference type="GO" id="GO:0046872">
    <property type="term" value="F:metal ion binding"/>
    <property type="evidence" value="ECO:0007669"/>
    <property type="project" value="UniProtKB-KW"/>
</dbReference>
<feature type="active site" description="Proton acceptor" evidence="12">
    <location>
        <position position="202"/>
    </location>
</feature>
<dbReference type="PIRSF" id="PIRSF000106">
    <property type="entry name" value="ME"/>
    <property type="match status" value="1"/>
</dbReference>
<dbReference type="InterPro" id="IPR046346">
    <property type="entry name" value="Aminoacid_DH-like_N_sf"/>
</dbReference>
<dbReference type="PRINTS" id="PR00072">
    <property type="entry name" value="MALOXRDTASE"/>
</dbReference>
<dbReference type="PANTHER" id="PTHR23406">
    <property type="entry name" value="MALIC ENZYME-RELATED"/>
    <property type="match status" value="1"/>
</dbReference>
<dbReference type="FunFam" id="3.40.50.10380:FF:000001">
    <property type="entry name" value="NAD-dependent malic enzyme"/>
    <property type="match status" value="1"/>
</dbReference>
<dbReference type="SUPFAM" id="SSF53223">
    <property type="entry name" value="Aminoacid dehydrogenase-like, N-terminal domain"/>
    <property type="match status" value="1"/>
</dbReference>
<comment type="cofactor">
    <cofactor evidence="14">
        <name>Mg(2+)</name>
        <dbReference type="ChEBI" id="CHEBI:18420"/>
    </cofactor>
    <cofactor evidence="14">
        <name>Mn(2+)</name>
        <dbReference type="ChEBI" id="CHEBI:29035"/>
    </cofactor>
    <text evidence="14">Divalent metal cations. Prefers magnesium or manganese.</text>
</comment>
<gene>
    <name evidence="18" type="primary">maeA</name>
    <name evidence="18" type="ORF">NCTC13315_01612</name>
</gene>
<evidence type="ECO:0000256" key="6">
    <source>
        <dbReference type="ARBA" id="ARBA00023027"/>
    </source>
</evidence>
<feature type="active site" description="Proton donor" evidence="12">
    <location>
        <position position="131"/>
    </location>
</feature>
<keyword evidence="7" id="KW-0464">Manganese</keyword>
<feature type="binding site" evidence="13">
    <location>
        <position position="490"/>
    </location>
    <ligand>
        <name>(S)-malate</name>
        <dbReference type="ChEBI" id="CHEBI:15589"/>
    </ligand>
</feature>
<accession>A0A378I1J7</accession>
<evidence type="ECO:0000256" key="7">
    <source>
        <dbReference type="ARBA" id="ARBA00023211"/>
    </source>
</evidence>
<dbReference type="GO" id="GO:0051287">
    <property type="term" value="F:NAD binding"/>
    <property type="evidence" value="ECO:0007669"/>
    <property type="project" value="InterPro"/>
</dbReference>
<dbReference type="SUPFAM" id="SSF51735">
    <property type="entry name" value="NAD(P)-binding Rossmann-fold domains"/>
    <property type="match status" value="1"/>
</dbReference>
<reference evidence="18 19" key="1">
    <citation type="submission" date="2018-06" db="EMBL/GenBank/DDBJ databases">
        <authorList>
            <consortium name="Pathogen Informatics"/>
            <person name="Doyle S."/>
        </authorList>
    </citation>
    <scope>NUCLEOTIDE SEQUENCE [LARGE SCALE GENOMIC DNA]</scope>
    <source>
        <strain evidence="18 19">NCTC13315</strain>
    </source>
</reference>
<dbReference type="InterPro" id="IPR001891">
    <property type="entry name" value="Malic_OxRdtase"/>
</dbReference>
<evidence type="ECO:0000256" key="11">
    <source>
        <dbReference type="ARBA" id="ARBA00074565"/>
    </source>
</evidence>
<dbReference type="GO" id="GO:0006108">
    <property type="term" value="P:malate metabolic process"/>
    <property type="evidence" value="ECO:0007669"/>
    <property type="project" value="TreeGrafter"/>
</dbReference>
<evidence type="ECO:0000256" key="3">
    <source>
        <dbReference type="ARBA" id="ARBA00011738"/>
    </source>
</evidence>
<dbReference type="GO" id="GO:0043883">
    <property type="term" value="F:malolactic enzyme activity"/>
    <property type="evidence" value="ECO:0007669"/>
    <property type="project" value="UniProtKB-EC"/>
</dbReference>
<evidence type="ECO:0000256" key="2">
    <source>
        <dbReference type="ARBA" id="ARBA00008785"/>
    </source>
</evidence>
<sequence length="596" mass="66625">MNKTYQLAIVALFIRQEKIIIMLDFDISRDEETGELYLETSICGKALLTLPQLNKSTAFTFDERREFGLLGKLPHRVETLEEQVKRAYLQFSSYKTSLQQNIYLNNLHDKNQILFYKLVSRHLAEMLPTIYTPIVGTAVKRFSHEYRQPRGLYIAHSDKNQIEEIIDNRSNPEIDVIVVTDGEGVLGIGDQGIGGMDIPVAKLMVYSLCGGINPTRTLPVFLDVGTNNAELLNDPLYLGCRHPRINSEQYDSFIEIFVKAVHKQFPNAFLHWEDFGRGNARRILDKFQNELCTFNDDIQGTGAVTLAALLAACDVTGKKLHEHRIVVFGAGSAGTGISDQIVDALIKLGIDEEEAYQNFWLIDRQGLLMDSDLELTNAQKPYARKVVDIADWTINDKQYPSLTDTIRHVKPSILIGCSAQPGAFSQDIVEIMSLNCDRPIIFPLSNPDDKCESQPADILNWSQGKALIATGTAFPAVEYQNRLVQIAQCNNALVFPGIGLGVLAVQASRLSKGMIWAAAQALSEFAPSKKDSFLPLLPSLDDAQSVAKYIAIAVAKEAISEGLAERNQNSDLEKVINDLFWEPRYLPFRKRNSQDN</sequence>
<evidence type="ECO:0000256" key="13">
    <source>
        <dbReference type="PIRSR" id="PIRSR000106-2"/>
    </source>
</evidence>
<dbReference type="AlphaFoldDB" id="A0A378I1J7"/>
<proteinExistence type="inferred from homology"/>
<dbReference type="InterPro" id="IPR012302">
    <property type="entry name" value="Malic_NAD-bd"/>
</dbReference>
<name>A0A378I1J7_9GAMM</name>
<evidence type="ECO:0000313" key="18">
    <source>
        <dbReference type="EMBL" id="STX29077.1"/>
    </source>
</evidence>
<evidence type="ECO:0000256" key="14">
    <source>
        <dbReference type="PIRSR" id="PIRSR000106-3"/>
    </source>
</evidence>
<evidence type="ECO:0000259" key="17">
    <source>
        <dbReference type="SMART" id="SM01274"/>
    </source>
</evidence>
<dbReference type="EMBL" id="UGNV01000001">
    <property type="protein sequence ID" value="STX29077.1"/>
    <property type="molecule type" value="Genomic_DNA"/>
</dbReference>
<dbReference type="PANTHER" id="PTHR23406:SF34">
    <property type="entry name" value="NAD-DEPENDENT MALIC ENZYME, MITOCHONDRIAL"/>
    <property type="match status" value="1"/>
</dbReference>
<evidence type="ECO:0000256" key="10">
    <source>
        <dbReference type="ARBA" id="ARBA00066983"/>
    </source>
</evidence>
<evidence type="ECO:0000259" key="16">
    <source>
        <dbReference type="SMART" id="SM00919"/>
    </source>
</evidence>
<dbReference type="PROSITE" id="PS00331">
    <property type="entry name" value="MALIC_ENZYMES"/>
    <property type="match status" value="1"/>
</dbReference>
<evidence type="ECO:0000256" key="4">
    <source>
        <dbReference type="ARBA" id="ARBA00022723"/>
    </source>
</evidence>
<comment type="similarity">
    <text evidence="2 15">Belongs to the malic enzymes family.</text>
</comment>
<protein>
    <recommendedName>
        <fullName evidence="11">Malolactic enzyme</fullName>
        <ecNumber evidence="10">4.1.1.101</ecNumber>
    </recommendedName>
</protein>
<dbReference type="Proteomes" id="UP000254968">
    <property type="component" value="Unassembled WGS sequence"/>
</dbReference>
<dbReference type="InterPro" id="IPR037062">
    <property type="entry name" value="Malic_N_dom_sf"/>
</dbReference>
<keyword evidence="5 18" id="KW-0560">Oxidoreductase</keyword>